<dbReference type="EC" id="1.3.1.98" evidence="6 20"/>
<name>A0ABZ0YTH7_9GAMM</name>
<comment type="function">
    <text evidence="2 20">Cell wall formation.</text>
</comment>
<evidence type="ECO:0000256" key="9">
    <source>
        <dbReference type="ARBA" id="ARBA00022618"/>
    </source>
</evidence>
<reference evidence="22 23" key="1">
    <citation type="submission" date="2023-11" db="EMBL/GenBank/DDBJ databases">
        <title>MicrobeMod: A computational toolkit for identifying prokaryotic methylation and restriction-modification with nanopore sequencing.</title>
        <authorList>
            <person name="Crits-Christoph A."/>
            <person name="Kang S.C."/>
            <person name="Lee H."/>
            <person name="Ostrov N."/>
        </authorList>
    </citation>
    <scope>NUCLEOTIDE SEQUENCE [LARGE SCALE GENOMIC DNA]</scope>
    <source>
        <strain evidence="22 23">ATCC 49870</strain>
    </source>
</reference>
<keyword evidence="16 20" id="KW-0131">Cell cycle</keyword>
<comment type="pathway">
    <text evidence="4 20">Cell wall biogenesis; peptidoglycan biosynthesis.</text>
</comment>
<dbReference type="InterPro" id="IPR036318">
    <property type="entry name" value="FAD-bd_PCMH-like_sf"/>
</dbReference>
<dbReference type="PROSITE" id="PS51387">
    <property type="entry name" value="FAD_PCMH"/>
    <property type="match status" value="1"/>
</dbReference>
<evidence type="ECO:0000256" key="17">
    <source>
        <dbReference type="ARBA" id="ARBA00023316"/>
    </source>
</evidence>
<comment type="subcellular location">
    <subcellularLocation>
        <location evidence="3 20">Cytoplasm</location>
    </subcellularLocation>
</comment>
<evidence type="ECO:0000256" key="12">
    <source>
        <dbReference type="ARBA" id="ARBA00022857"/>
    </source>
</evidence>
<evidence type="ECO:0000256" key="16">
    <source>
        <dbReference type="ARBA" id="ARBA00023306"/>
    </source>
</evidence>
<proteinExistence type="inferred from homology"/>
<feature type="active site" evidence="20">
    <location>
        <position position="362"/>
    </location>
</feature>
<evidence type="ECO:0000256" key="18">
    <source>
        <dbReference type="ARBA" id="ARBA00031026"/>
    </source>
</evidence>
<dbReference type="Gene3D" id="3.90.78.10">
    <property type="entry name" value="UDP-N-acetylenolpyruvoylglucosamine reductase, C-terminal domain"/>
    <property type="match status" value="1"/>
</dbReference>
<evidence type="ECO:0000256" key="5">
    <source>
        <dbReference type="ARBA" id="ARBA00010485"/>
    </source>
</evidence>
<evidence type="ECO:0000313" key="22">
    <source>
        <dbReference type="EMBL" id="WQH15475.1"/>
    </source>
</evidence>
<keyword evidence="13 20" id="KW-0133">Cell shape</keyword>
<dbReference type="EMBL" id="CP140153">
    <property type="protein sequence ID" value="WQH15475.1"/>
    <property type="molecule type" value="Genomic_DNA"/>
</dbReference>
<keyword evidence="11 20" id="KW-0274">FAD</keyword>
<dbReference type="InterPro" id="IPR036635">
    <property type="entry name" value="MurB_C_sf"/>
</dbReference>
<evidence type="ECO:0000256" key="8">
    <source>
        <dbReference type="ARBA" id="ARBA00022490"/>
    </source>
</evidence>
<keyword evidence="15 20" id="KW-0560">Oxidoreductase</keyword>
<dbReference type="InterPro" id="IPR016166">
    <property type="entry name" value="FAD-bd_PCMH"/>
</dbReference>
<evidence type="ECO:0000256" key="11">
    <source>
        <dbReference type="ARBA" id="ARBA00022827"/>
    </source>
</evidence>
<dbReference type="Pfam" id="PF02873">
    <property type="entry name" value="MurB_C"/>
    <property type="match status" value="1"/>
</dbReference>
<evidence type="ECO:0000256" key="15">
    <source>
        <dbReference type="ARBA" id="ARBA00023002"/>
    </source>
</evidence>
<accession>A0ABZ0YTH7</accession>
<comment type="catalytic activity">
    <reaction evidence="19 20">
        <text>UDP-N-acetyl-alpha-D-muramate + NADP(+) = UDP-N-acetyl-3-O-(1-carboxyvinyl)-alpha-D-glucosamine + NADPH + H(+)</text>
        <dbReference type="Rhea" id="RHEA:12248"/>
        <dbReference type="ChEBI" id="CHEBI:15378"/>
        <dbReference type="ChEBI" id="CHEBI:57783"/>
        <dbReference type="ChEBI" id="CHEBI:58349"/>
        <dbReference type="ChEBI" id="CHEBI:68483"/>
        <dbReference type="ChEBI" id="CHEBI:70757"/>
        <dbReference type="EC" id="1.3.1.98"/>
    </reaction>
</comment>
<keyword evidence="9 20" id="KW-0132">Cell division</keyword>
<evidence type="ECO:0000256" key="14">
    <source>
        <dbReference type="ARBA" id="ARBA00022984"/>
    </source>
</evidence>
<evidence type="ECO:0000256" key="19">
    <source>
        <dbReference type="ARBA" id="ARBA00048914"/>
    </source>
</evidence>
<dbReference type="InterPro" id="IPR016169">
    <property type="entry name" value="FAD-bd_PCMH_sub2"/>
</dbReference>
<dbReference type="SUPFAM" id="SSF56176">
    <property type="entry name" value="FAD-binding/transporter-associated domain-like"/>
    <property type="match status" value="1"/>
</dbReference>
<dbReference type="InterPro" id="IPR011601">
    <property type="entry name" value="MurB_C"/>
</dbReference>
<organism evidence="22 23">
    <name type="scientific">Guyparkeria halophila</name>
    <dbReference type="NCBI Taxonomy" id="47960"/>
    <lineage>
        <taxon>Bacteria</taxon>
        <taxon>Pseudomonadati</taxon>
        <taxon>Pseudomonadota</taxon>
        <taxon>Gammaproteobacteria</taxon>
        <taxon>Chromatiales</taxon>
        <taxon>Thioalkalibacteraceae</taxon>
        <taxon>Guyparkeria</taxon>
    </lineage>
</organism>
<evidence type="ECO:0000256" key="13">
    <source>
        <dbReference type="ARBA" id="ARBA00022960"/>
    </source>
</evidence>
<sequence>MKSTSVGTQQVTDTAKRPAFEWVEDAPLPNTLRLPAWGERMLVLNDVSERTLTTPVVADWLADRATRVAAGGSNVVFATPRISQTVMIAACGWSIEPTDADTIDLSVEAGMGLDALVRATAESGWFGLEALAEIPGTVGAAPMQNVGAYGTEIAERTRWVEAWDRRERRVERFARDACDFSYRHSRFKREPGRWLILRVGLSLSTTPPADWPPVAYPGVDEAVRDWSAQSGRARSTMSPSEYAALITSVRRTKLPDWRRGWPGSAGSFFHNPIVTVEVADRLSGRWPDMPRFDVPGGVKIPAGWLIEAAGLKGHREGAVAVSLRHALVIEHHGGATGAEFLRFAESVRDRVEDVTGIRLVVEPECVSVS</sequence>
<dbReference type="PANTHER" id="PTHR21071:SF4">
    <property type="entry name" value="UDP-N-ACETYLENOLPYRUVOYLGLUCOSAMINE REDUCTASE"/>
    <property type="match status" value="1"/>
</dbReference>
<dbReference type="Pfam" id="PF01565">
    <property type="entry name" value="FAD_binding_4"/>
    <property type="match status" value="1"/>
</dbReference>
<evidence type="ECO:0000256" key="1">
    <source>
        <dbReference type="ARBA" id="ARBA00001974"/>
    </source>
</evidence>
<feature type="active site" description="Proton donor" evidence="20">
    <location>
        <position position="267"/>
    </location>
</feature>
<keyword evidence="8 20" id="KW-0963">Cytoplasm</keyword>
<protein>
    <recommendedName>
        <fullName evidence="7 20">UDP-N-acetylenolpyruvoylglucosamine reductase</fullName>
        <ecNumber evidence="6 20">1.3.1.98</ecNumber>
    </recommendedName>
    <alternativeName>
        <fullName evidence="18 20">UDP-N-acetylmuramate dehydrogenase</fullName>
    </alternativeName>
</protein>
<dbReference type="RefSeq" id="WP_322520503.1">
    <property type="nucleotide sequence ID" value="NZ_CP140153.1"/>
</dbReference>
<evidence type="ECO:0000256" key="7">
    <source>
        <dbReference type="ARBA" id="ARBA00015188"/>
    </source>
</evidence>
<evidence type="ECO:0000259" key="21">
    <source>
        <dbReference type="PROSITE" id="PS51387"/>
    </source>
</evidence>
<evidence type="ECO:0000256" key="3">
    <source>
        <dbReference type="ARBA" id="ARBA00004496"/>
    </source>
</evidence>
<dbReference type="InterPro" id="IPR003170">
    <property type="entry name" value="MurB"/>
</dbReference>
<keyword evidence="10 20" id="KW-0285">Flavoprotein</keyword>
<dbReference type="HAMAP" id="MF_00037">
    <property type="entry name" value="MurB"/>
    <property type="match status" value="1"/>
</dbReference>
<comment type="cofactor">
    <cofactor evidence="1 20">
        <name>FAD</name>
        <dbReference type="ChEBI" id="CHEBI:57692"/>
    </cofactor>
</comment>
<dbReference type="Gene3D" id="3.30.465.10">
    <property type="match status" value="1"/>
</dbReference>
<keyword evidence="17 20" id="KW-0961">Cell wall biogenesis/degradation</keyword>
<keyword evidence="12 20" id="KW-0521">NADP</keyword>
<gene>
    <name evidence="20" type="primary">murB</name>
    <name evidence="22" type="ORF">SR882_06795</name>
</gene>
<feature type="active site" evidence="20">
    <location>
        <position position="183"/>
    </location>
</feature>
<evidence type="ECO:0000256" key="4">
    <source>
        <dbReference type="ARBA" id="ARBA00004752"/>
    </source>
</evidence>
<keyword evidence="14 20" id="KW-0573">Peptidoglycan synthesis</keyword>
<dbReference type="InterPro" id="IPR006094">
    <property type="entry name" value="Oxid_FAD_bind_N"/>
</dbReference>
<dbReference type="PANTHER" id="PTHR21071">
    <property type="entry name" value="UDP-N-ACETYLENOLPYRUVOYLGLUCOSAMINE REDUCTASE"/>
    <property type="match status" value="1"/>
</dbReference>
<evidence type="ECO:0000256" key="2">
    <source>
        <dbReference type="ARBA" id="ARBA00003921"/>
    </source>
</evidence>
<comment type="similarity">
    <text evidence="5 20">Belongs to the MurB family.</text>
</comment>
<evidence type="ECO:0000256" key="10">
    <source>
        <dbReference type="ARBA" id="ARBA00022630"/>
    </source>
</evidence>
<evidence type="ECO:0000313" key="23">
    <source>
        <dbReference type="Proteomes" id="UP001327459"/>
    </source>
</evidence>
<keyword evidence="23" id="KW-1185">Reference proteome</keyword>
<dbReference type="Proteomes" id="UP001327459">
    <property type="component" value="Chromosome"/>
</dbReference>
<dbReference type="SUPFAM" id="SSF56194">
    <property type="entry name" value="Uridine diphospho-N-Acetylenolpyruvylglucosamine reductase, MurB, C-terminal domain"/>
    <property type="match status" value="1"/>
</dbReference>
<evidence type="ECO:0000256" key="20">
    <source>
        <dbReference type="HAMAP-Rule" id="MF_00037"/>
    </source>
</evidence>
<feature type="domain" description="FAD-binding PCMH-type" evidence="21">
    <location>
        <begin position="36"/>
        <end position="206"/>
    </location>
</feature>
<evidence type="ECO:0000256" key="6">
    <source>
        <dbReference type="ARBA" id="ARBA00012518"/>
    </source>
</evidence>